<feature type="compositionally biased region" description="Low complexity" evidence="1">
    <location>
        <begin position="288"/>
        <end position="308"/>
    </location>
</feature>
<dbReference type="KEGG" id="ndk:I601_3914"/>
<feature type="compositionally biased region" description="Basic and acidic residues" evidence="1">
    <location>
        <begin position="36"/>
        <end position="48"/>
    </location>
</feature>
<reference evidence="4 5" key="1">
    <citation type="submission" date="2016-03" db="EMBL/GenBank/DDBJ databases">
        <title>Complete genome sequence of a soil Actinobacterium, Nocardioides dokdonensis FR1436.</title>
        <authorList>
            <person name="Kwon S.-K."/>
            <person name="Kim K."/>
            <person name="Kim J.F."/>
        </authorList>
    </citation>
    <scope>NUCLEOTIDE SEQUENCE [LARGE SCALE GENOMIC DNA]</scope>
    <source>
        <strain evidence="4 5">FR1436</strain>
    </source>
</reference>
<evidence type="ECO:0000256" key="2">
    <source>
        <dbReference type="SAM" id="Phobius"/>
    </source>
</evidence>
<name>A0A1A9GRR3_9ACTN</name>
<keyword evidence="2" id="KW-0472">Membrane</keyword>
<sequence>MSLSRLVLPVLPALMITVLPGAALADGPTDPSRAGAGDERTARSDLEPGRMQGASVVKSGWWYVANEPPPDTGVVAAPQPPAPTTPAGSMPVAAVLGEALKVSAVEFALEAEPGSSIDRFEMVLQESGAPAAALGGEVASVVACPVTELFWADGQGAAWKNRPTYDCDRAEAAGVRDDQGRWSFDLTAVASGWTDTDFVGSRGIVLVEKAEAPESFDVAFTGFQDDGVGLVVRTTAPEGTDGTDGAGTDGTDGTDGTEGGSTSGGTSGGALGGGSGGGGDGLDGLGGFDDTSTDGSALGAPAGSSPDAGAGGGGDGADGSIEAGAVPVAANIAWYSGLPRGVVVLLPFVLALAYLMMLALGPAGRPDPAANRRGVSRALDRLRDSRGLGALKVVR</sequence>
<feature type="transmembrane region" description="Helical" evidence="2">
    <location>
        <begin position="342"/>
        <end position="363"/>
    </location>
</feature>
<dbReference type="OrthoDB" id="5175186at2"/>
<dbReference type="PATRIC" id="fig|1300347.3.peg.3921"/>
<feature type="compositionally biased region" description="Gly residues" evidence="1">
    <location>
        <begin position="256"/>
        <end position="287"/>
    </location>
</feature>
<feature type="region of interest" description="Disordered" evidence="1">
    <location>
        <begin position="24"/>
        <end position="50"/>
    </location>
</feature>
<gene>
    <name evidence="4" type="ORF">I601_3914</name>
</gene>
<feature type="region of interest" description="Disordered" evidence="1">
    <location>
        <begin position="234"/>
        <end position="316"/>
    </location>
</feature>
<keyword evidence="3" id="KW-0732">Signal</keyword>
<dbReference type="STRING" id="1300347.I601_3914"/>
<feature type="signal peptide" evidence="3">
    <location>
        <begin position="1"/>
        <end position="25"/>
    </location>
</feature>
<keyword evidence="2" id="KW-0812">Transmembrane</keyword>
<dbReference type="EMBL" id="CP015079">
    <property type="protein sequence ID" value="ANH40312.1"/>
    <property type="molecule type" value="Genomic_DNA"/>
</dbReference>
<accession>A0A1A9GRR3</accession>
<evidence type="ECO:0000313" key="5">
    <source>
        <dbReference type="Proteomes" id="UP000077868"/>
    </source>
</evidence>
<organism evidence="4 5">
    <name type="scientific">Nocardioides dokdonensis FR1436</name>
    <dbReference type="NCBI Taxonomy" id="1300347"/>
    <lineage>
        <taxon>Bacteria</taxon>
        <taxon>Bacillati</taxon>
        <taxon>Actinomycetota</taxon>
        <taxon>Actinomycetes</taxon>
        <taxon>Propionibacteriales</taxon>
        <taxon>Nocardioidaceae</taxon>
        <taxon>Nocardioides</taxon>
    </lineage>
</organism>
<feature type="chain" id="PRO_5008388519" evidence="3">
    <location>
        <begin position="26"/>
        <end position="395"/>
    </location>
</feature>
<evidence type="ECO:0000313" key="4">
    <source>
        <dbReference type="EMBL" id="ANH40312.1"/>
    </source>
</evidence>
<proteinExistence type="predicted"/>
<dbReference type="AlphaFoldDB" id="A0A1A9GRR3"/>
<evidence type="ECO:0000256" key="3">
    <source>
        <dbReference type="SAM" id="SignalP"/>
    </source>
</evidence>
<keyword evidence="5" id="KW-1185">Reference proteome</keyword>
<keyword evidence="2" id="KW-1133">Transmembrane helix</keyword>
<dbReference type="RefSeq" id="WP_068113441.1">
    <property type="nucleotide sequence ID" value="NZ_CP015079.1"/>
</dbReference>
<dbReference type="Proteomes" id="UP000077868">
    <property type="component" value="Chromosome"/>
</dbReference>
<protein>
    <submittedName>
        <fullName evidence="4">Uncharacterized protein</fullName>
    </submittedName>
</protein>
<evidence type="ECO:0000256" key="1">
    <source>
        <dbReference type="SAM" id="MobiDB-lite"/>
    </source>
</evidence>